<evidence type="ECO:0000313" key="3">
    <source>
        <dbReference type="Proteomes" id="UP000241690"/>
    </source>
</evidence>
<evidence type="ECO:0000313" key="2">
    <source>
        <dbReference type="EMBL" id="PTB60525.1"/>
    </source>
</evidence>
<dbReference type="AlphaFoldDB" id="A0A2T4ATY4"/>
<gene>
    <name evidence="2" type="ORF">M431DRAFT_514963</name>
</gene>
<feature type="transmembrane region" description="Helical" evidence="1">
    <location>
        <begin position="20"/>
        <end position="43"/>
    </location>
</feature>
<keyword evidence="1" id="KW-0812">Transmembrane</keyword>
<dbReference type="RefSeq" id="XP_024780202.1">
    <property type="nucleotide sequence ID" value="XM_024920259.1"/>
</dbReference>
<dbReference type="EMBL" id="KZ679675">
    <property type="protein sequence ID" value="PTB60525.1"/>
    <property type="molecule type" value="Genomic_DNA"/>
</dbReference>
<keyword evidence="1" id="KW-0472">Membrane</keyword>
<keyword evidence="3" id="KW-1185">Reference proteome</keyword>
<organism evidence="2 3">
    <name type="scientific">Trichoderma harzianum CBS 226.95</name>
    <dbReference type="NCBI Taxonomy" id="983964"/>
    <lineage>
        <taxon>Eukaryota</taxon>
        <taxon>Fungi</taxon>
        <taxon>Dikarya</taxon>
        <taxon>Ascomycota</taxon>
        <taxon>Pezizomycotina</taxon>
        <taxon>Sordariomycetes</taxon>
        <taxon>Hypocreomycetidae</taxon>
        <taxon>Hypocreales</taxon>
        <taxon>Hypocreaceae</taxon>
        <taxon>Trichoderma</taxon>
    </lineage>
</organism>
<dbReference type="Proteomes" id="UP000241690">
    <property type="component" value="Unassembled WGS sequence"/>
</dbReference>
<reference evidence="2 3" key="1">
    <citation type="submission" date="2016-07" db="EMBL/GenBank/DDBJ databases">
        <title>Multiple horizontal gene transfer events from other fungi enriched the ability of initially mycotrophic Trichoderma (Ascomycota) to feed on dead plant biomass.</title>
        <authorList>
            <consortium name="DOE Joint Genome Institute"/>
            <person name="Aerts A."/>
            <person name="Atanasova L."/>
            <person name="Chenthamara K."/>
            <person name="Zhang J."/>
            <person name="Grujic M."/>
            <person name="Henrissat B."/>
            <person name="Kuo A."/>
            <person name="Salamov A."/>
            <person name="Lipzen A."/>
            <person name="Labutti K."/>
            <person name="Barry K."/>
            <person name="Miao Y."/>
            <person name="Rahimi M.J."/>
            <person name="Shen Q."/>
            <person name="Grigoriev I.V."/>
            <person name="Kubicek C.P."/>
            <person name="Druzhinina I.S."/>
        </authorList>
    </citation>
    <scope>NUCLEOTIDE SEQUENCE [LARGE SCALE GENOMIC DNA]</scope>
    <source>
        <strain evidence="2 3">CBS 226.95</strain>
    </source>
</reference>
<evidence type="ECO:0000256" key="1">
    <source>
        <dbReference type="SAM" id="Phobius"/>
    </source>
</evidence>
<sequence>MTASGLFKRQHRPVSKSQGIIMLESTGMLFVGIQYASATCFLLRAKLYVAIAKLLLGCT</sequence>
<name>A0A2T4ATY4_TRIHA</name>
<protein>
    <submittedName>
        <fullName evidence="2">Uncharacterized protein</fullName>
    </submittedName>
</protein>
<proteinExistence type="predicted"/>
<accession>A0A2T4ATY4</accession>
<keyword evidence="1" id="KW-1133">Transmembrane helix</keyword>
<dbReference type="GeneID" id="36628828"/>